<evidence type="ECO:0000313" key="2">
    <source>
        <dbReference type="Proteomes" id="UP001152607"/>
    </source>
</evidence>
<comment type="caution">
    <text evidence="1">The sequence shown here is derived from an EMBL/GenBank/DDBJ whole genome shotgun (WGS) entry which is preliminary data.</text>
</comment>
<dbReference type="AlphaFoldDB" id="A0A9W4UR88"/>
<reference evidence="1" key="1">
    <citation type="submission" date="2023-01" db="EMBL/GenBank/DDBJ databases">
        <authorList>
            <person name="Van Ghelder C."/>
            <person name="Rancurel C."/>
        </authorList>
    </citation>
    <scope>NUCLEOTIDE SEQUENCE</scope>
    <source>
        <strain evidence="1">CNCM I-4278</strain>
    </source>
</reference>
<gene>
    <name evidence="1" type="ORF">PDIGIT_LOCUS12681</name>
</gene>
<organism evidence="1 2">
    <name type="scientific">Periconia digitata</name>
    <dbReference type="NCBI Taxonomy" id="1303443"/>
    <lineage>
        <taxon>Eukaryota</taxon>
        <taxon>Fungi</taxon>
        <taxon>Dikarya</taxon>
        <taxon>Ascomycota</taxon>
        <taxon>Pezizomycotina</taxon>
        <taxon>Dothideomycetes</taxon>
        <taxon>Pleosporomycetidae</taxon>
        <taxon>Pleosporales</taxon>
        <taxon>Massarineae</taxon>
        <taxon>Periconiaceae</taxon>
        <taxon>Periconia</taxon>
    </lineage>
</organism>
<proteinExistence type="predicted"/>
<dbReference type="Proteomes" id="UP001152607">
    <property type="component" value="Unassembled WGS sequence"/>
</dbReference>
<dbReference type="EMBL" id="CAOQHR010000009">
    <property type="protein sequence ID" value="CAI6339521.1"/>
    <property type="molecule type" value="Genomic_DNA"/>
</dbReference>
<evidence type="ECO:0000313" key="1">
    <source>
        <dbReference type="EMBL" id="CAI6339521.1"/>
    </source>
</evidence>
<name>A0A9W4UR88_9PLEO</name>
<sequence>MPNGSPCRFRNIIQRDRGFCHIGTSALQHTRWSSAENFTVKRSKRQAVEGVTLHTLPSATAALDHQDLAPRRCKNITPTLLSPQGCAKRTLDCP</sequence>
<protein>
    <submittedName>
        <fullName evidence="1">Uncharacterized protein</fullName>
    </submittedName>
</protein>
<accession>A0A9W4UR88</accession>
<keyword evidence="2" id="KW-1185">Reference proteome</keyword>